<accession>A0A514EC24</accession>
<dbReference type="RefSeq" id="WP_039005061.1">
    <property type="nucleotide sequence ID" value="NZ_CM003052.1"/>
</dbReference>
<sequence length="80" mass="8662">MPIRFLLSLLLLSASAALAAQTLPLAYPEGVRRFSTHHCGSAPSMAAPALCRPTRDSDACRSHALRLIAQWPDQLPIRAL</sequence>
<organism evidence="2 3">
    <name type="scientific">Xanthomonas cerealis pv. cerealis</name>
    <dbReference type="NCBI Taxonomy" id="152263"/>
    <lineage>
        <taxon>Bacteria</taxon>
        <taxon>Pseudomonadati</taxon>
        <taxon>Pseudomonadota</taxon>
        <taxon>Gammaproteobacteria</taxon>
        <taxon>Lysobacterales</taxon>
        <taxon>Lysobacteraceae</taxon>
        <taxon>Xanthomonas</taxon>
        <taxon>Xanthomonas translucens group</taxon>
        <taxon>Xanthomonas cerealis</taxon>
    </lineage>
</organism>
<dbReference type="Proteomes" id="UP000319349">
    <property type="component" value="Chromosome"/>
</dbReference>
<feature type="chain" id="PRO_5021787386" evidence="1">
    <location>
        <begin position="20"/>
        <end position="80"/>
    </location>
</feature>
<name>A0A514EC24_9XANT</name>
<feature type="signal peptide" evidence="1">
    <location>
        <begin position="1"/>
        <end position="19"/>
    </location>
</feature>
<protein>
    <submittedName>
        <fullName evidence="2">Uncharacterized protein</fullName>
    </submittedName>
</protein>
<reference evidence="2 3" key="1">
    <citation type="submission" date="2019-03" db="EMBL/GenBank/DDBJ databases">
        <title>Tal1 in Xanthomonas translucens pv. cerealis Contributes to Virulence in Bacterial Leaf Streak of Wheat.</title>
        <authorList>
            <person name="Shah S.M.A."/>
            <person name="Haq F."/>
            <person name="Ma W."/>
            <person name="Xu X."/>
            <person name="Wang S."/>
            <person name="Xu Z."/>
            <person name="Zou L."/>
            <person name="Zhu B."/>
            <person name="Chen G."/>
        </authorList>
    </citation>
    <scope>NUCLEOTIDE SEQUENCE [LARGE SCALE GENOMIC DNA]</scope>
    <source>
        <strain evidence="2 3">01</strain>
    </source>
</reference>
<gene>
    <name evidence="2" type="ORF">E4A48_07680</name>
</gene>
<evidence type="ECO:0000256" key="1">
    <source>
        <dbReference type="SAM" id="SignalP"/>
    </source>
</evidence>
<proteinExistence type="predicted"/>
<keyword evidence="1" id="KW-0732">Signal</keyword>
<evidence type="ECO:0000313" key="3">
    <source>
        <dbReference type="Proteomes" id="UP000319349"/>
    </source>
</evidence>
<dbReference type="EMBL" id="CP038228">
    <property type="protein sequence ID" value="QDI03596.1"/>
    <property type="molecule type" value="Genomic_DNA"/>
</dbReference>
<evidence type="ECO:0000313" key="2">
    <source>
        <dbReference type="EMBL" id="QDI03596.1"/>
    </source>
</evidence>
<dbReference type="AlphaFoldDB" id="A0A514EC24"/>
<keyword evidence="3" id="KW-1185">Reference proteome</keyword>